<feature type="active site" description="Nucleophile" evidence="7">
    <location>
        <position position="225"/>
    </location>
</feature>
<proteinExistence type="inferred from homology"/>
<keyword evidence="4" id="KW-0442">Lipid degradation</keyword>
<evidence type="ECO:0000256" key="1">
    <source>
        <dbReference type="ARBA" id="ARBA00010701"/>
    </source>
</evidence>
<dbReference type="Proteomes" id="UP000091820">
    <property type="component" value="Unassembled WGS sequence"/>
</dbReference>
<dbReference type="InterPro" id="IPR029058">
    <property type="entry name" value="AB_hydrolase_fold"/>
</dbReference>
<keyword evidence="2" id="KW-0732">Signal</keyword>
<feature type="domain" description="AB hydrolase-1" evidence="8">
    <location>
        <begin position="132"/>
        <end position="436"/>
    </location>
</feature>
<evidence type="ECO:0000256" key="7">
    <source>
        <dbReference type="PIRSR" id="PIRSR000862-1"/>
    </source>
</evidence>
<keyword evidence="5" id="KW-0443">Lipid metabolism</keyword>
<dbReference type="AlphaFoldDB" id="A0A1A9WZU7"/>
<dbReference type="VEuPathDB" id="VectorBase:GBRI038997"/>
<keyword evidence="6" id="KW-0325">Glycoprotein</keyword>
<feature type="active site" description="Charge relay system" evidence="7">
    <location>
        <position position="430"/>
    </location>
</feature>
<evidence type="ECO:0000256" key="2">
    <source>
        <dbReference type="ARBA" id="ARBA00022729"/>
    </source>
</evidence>
<dbReference type="PANTHER" id="PTHR11005">
    <property type="entry name" value="LYSOSOMAL ACID LIPASE-RELATED"/>
    <property type="match status" value="1"/>
</dbReference>
<organism evidence="9 10">
    <name type="scientific">Glossina brevipalpis</name>
    <dbReference type="NCBI Taxonomy" id="37001"/>
    <lineage>
        <taxon>Eukaryota</taxon>
        <taxon>Metazoa</taxon>
        <taxon>Ecdysozoa</taxon>
        <taxon>Arthropoda</taxon>
        <taxon>Hexapoda</taxon>
        <taxon>Insecta</taxon>
        <taxon>Pterygota</taxon>
        <taxon>Neoptera</taxon>
        <taxon>Endopterygota</taxon>
        <taxon>Diptera</taxon>
        <taxon>Brachycera</taxon>
        <taxon>Muscomorpha</taxon>
        <taxon>Hippoboscoidea</taxon>
        <taxon>Glossinidae</taxon>
        <taxon>Glossina</taxon>
    </lineage>
</organism>
<name>A0A1A9WZU7_9MUSC</name>
<comment type="similarity">
    <text evidence="1">Belongs to the AB hydrolase superfamily. Lipase family.</text>
</comment>
<evidence type="ECO:0000259" key="8">
    <source>
        <dbReference type="Pfam" id="PF00561"/>
    </source>
</evidence>
<dbReference type="EnsemblMetazoa" id="GBRI038997-RA">
    <property type="protein sequence ID" value="GBRI038997-PA"/>
    <property type="gene ID" value="GBRI038997"/>
</dbReference>
<dbReference type="SUPFAM" id="SSF53474">
    <property type="entry name" value="alpha/beta-Hydrolases"/>
    <property type="match status" value="1"/>
</dbReference>
<keyword evidence="3" id="KW-0378">Hydrolase</keyword>
<evidence type="ECO:0000256" key="5">
    <source>
        <dbReference type="ARBA" id="ARBA00023098"/>
    </source>
</evidence>
<evidence type="ECO:0000313" key="9">
    <source>
        <dbReference type="EnsemblMetazoa" id="GBRI038997-PA"/>
    </source>
</evidence>
<evidence type="ECO:0000256" key="6">
    <source>
        <dbReference type="ARBA" id="ARBA00023180"/>
    </source>
</evidence>
<dbReference type="STRING" id="37001.A0A1A9WZU7"/>
<dbReference type="InterPro" id="IPR025483">
    <property type="entry name" value="Lipase_euk"/>
</dbReference>
<keyword evidence="10" id="KW-1185">Reference proteome</keyword>
<dbReference type="PIRSF" id="PIRSF000862">
    <property type="entry name" value="Steryl_ester_lip"/>
    <property type="match status" value="1"/>
</dbReference>
<evidence type="ECO:0000256" key="4">
    <source>
        <dbReference type="ARBA" id="ARBA00022963"/>
    </source>
</evidence>
<sequence length="459" mass="53253">MTYYVHKQTALKKLFIFLSFSFFFFYGGEYVNAENNTNTWSIKVGNYHLFNIPTFGFSFSNDPIDTTTTSGYNYLKSKSKDFDIDPNIIEDALLSTPKLVEKYGYPSEVHYVQTEDGYILQLHRIARSNCAPVILMHGLLDSSAAWIQMGPDKGFGYMLYDQGYDVWMANVRGNTYSRNHTKYNTKQAIFWEFTFHEMGVHDIPAIIDYILRETNRQQLHYIGHSQGTTIFWVMCSERPEYCDKVLLMQAFAPVAYVENSKSPVVSFLAYFQEPLGLLLKLIGANEFLPSNEFLQLFNQIVCDDDSVTEAICSNVMFLVAGFDKNQMNETMLPVALGHAPAGASTKQMQHFGQLKKSGYFRQYDYGWIRNHWRYDSSSPPNYKIENVKCRVALHYALNDWLATPQDVERLHQRLPNVLGKFKVNYPEFNHLDFVWGINAHELLYNKVIKIMKMVEKNYF</sequence>
<dbReference type="GO" id="GO:0016788">
    <property type="term" value="F:hydrolase activity, acting on ester bonds"/>
    <property type="evidence" value="ECO:0007669"/>
    <property type="project" value="InterPro"/>
</dbReference>
<dbReference type="Gene3D" id="3.40.50.1820">
    <property type="entry name" value="alpha/beta hydrolase"/>
    <property type="match status" value="1"/>
</dbReference>
<dbReference type="Pfam" id="PF00561">
    <property type="entry name" value="Abhydrolase_1"/>
    <property type="match status" value="1"/>
</dbReference>
<dbReference type="InterPro" id="IPR000073">
    <property type="entry name" value="AB_hydrolase_1"/>
</dbReference>
<accession>A0A1A9WZU7</accession>
<reference evidence="9" key="2">
    <citation type="submission" date="2020-05" db="UniProtKB">
        <authorList>
            <consortium name="EnsemblMetazoa"/>
        </authorList>
    </citation>
    <scope>IDENTIFICATION</scope>
    <source>
        <strain evidence="9">IAEA</strain>
    </source>
</reference>
<evidence type="ECO:0000313" key="10">
    <source>
        <dbReference type="Proteomes" id="UP000091820"/>
    </source>
</evidence>
<reference evidence="10" key="1">
    <citation type="submission" date="2014-03" db="EMBL/GenBank/DDBJ databases">
        <authorList>
            <person name="Aksoy S."/>
            <person name="Warren W."/>
            <person name="Wilson R.K."/>
        </authorList>
    </citation>
    <scope>NUCLEOTIDE SEQUENCE [LARGE SCALE GENOMIC DNA]</scope>
    <source>
        <strain evidence="10">IAEA</strain>
    </source>
</reference>
<dbReference type="GO" id="GO:0016042">
    <property type="term" value="P:lipid catabolic process"/>
    <property type="evidence" value="ECO:0007669"/>
    <property type="project" value="UniProtKB-KW"/>
</dbReference>
<protein>
    <recommendedName>
        <fullName evidence="8">AB hydrolase-1 domain-containing protein</fullName>
    </recommendedName>
</protein>
<evidence type="ECO:0000256" key="3">
    <source>
        <dbReference type="ARBA" id="ARBA00022801"/>
    </source>
</evidence>
<feature type="active site" description="Charge relay system" evidence="7">
    <location>
        <position position="399"/>
    </location>
</feature>
<dbReference type="FunFam" id="3.40.50.1820:FF:000021">
    <property type="entry name" value="Lipase"/>
    <property type="match status" value="1"/>
</dbReference>